<accession>A0AAN0IYU7</accession>
<reference evidence="3" key="1">
    <citation type="journal article" date="2010" name="Nature">
        <title>The Amphimedon queenslandica genome and the evolution of animal complexity.</title>
        <authorList>
            <person name="Srivastava M."/>
            <person name="Simakov O."/>
            <person name="Chapman J."/>
            <person name="Fahey B."/>
            <person name="Gauthier M.E."/>
            <person name="Mitros T."/>
            <person name="Richards G.S."/>
            <person name="Conaco C."/>
            <person name="Dacre M."/>
            <person name="Hellsten U."/>
            <person name="Larroux C."/>
            <person name="Putnam N.H."/>
            <person name="Stanke M."/>
            <person name="Adamska M."/>
            <person name="Darling A."/>
            <person name="Degnan S.M."/>
            <person name="Oakley T.H."/>
            <person name="Plachetzki D.C."/>
            <person name="Zhai Y."/>
            <person name="Adamski M."/>
            <person name="Calcino A."/>
            <person name="Cummins S.F."/>
            <person name="Goodstein D.M."/>
            <person name="Harris C."/>
            <person name="Jackson D.J."/>
            <person name="Leys S.P."/>
            <person name="Shu S."/>
            <person name="Woodcroft B.J."/>
            <person name="Vervoort M."/>
            <person name="Kosik K.S."/>
            <person name="Manning G."/>
            <person name="Degnan B.M."/>
            <person name="Rokhsar D.S."/>
        </authorList>
    </citation>
    <scope>NUCLEOTIDE SEQUENCE [LARGE SCALE GENOMIC DNA]</scope>
</reference>
<reference evidence="2" key="2">
    <citation type="submission" date="2024-06" db="UniProtKB">
        <authorList>
            <consortium name="EnsemblMetazoa"/>
        </authorList>
    </citation>
    <scope>IDENTIFICATION</scope>
</reference>
<dbReference type="InterPro" id="IPR011042">
    <property type="entry name" value="6-blade_b-propeller_TolB-like"/>
</dbReference>
<dbReference type="GO" id="GO:0043161">
    <property type="term" value="P:proteasome-mediated ubiquitin-dependent protein catabolic process"/>
    <property type="evidence" value="ECO:0007669"/>
    <property type="project" value="TreeGrafter"/>
</dbReference>
<dbReference type="GeneID" id="109580653"/>
<feature type="chain" id="PRO_5042793263" description="SMP-30/Gluconolactonase/LRE-like region domain-containing protein" evidence="1">
    <location>
        <begin position="22"/>
        <end position="326"/>
    </location>
</feature>
<dbReference type="Proteomes" id="UP000007879">
    <property type="component" value="Unassembled WGS sequence"/>
</dbReference>
<protein>
    <recommendedName>
        <fullName evidence="4">SMP-30/Gluconolactonase/LRE-like region domain-containing protein</fullName>
    </recommendedName>
</protein>
<evidence type="ECO:0000256" key="1">
    <source>
        <dbReference type="SAM" id="SignalP"/>
    </source>
</evidence>
<dbReference type="GO" id="GO:0008270">
    <property type="term" value="F:zinc ion binding"/>
    <property type="evidence" value="ECO:0007669"/>
    <property type="project" value="UniProtKB-KW"/>
</dbReference>
<dbReference type="PANTHER" id="PTHR24104:SF25">
    <property type="entry name" value="PROTEIN LIN-41"/>
    <property type="match status" value="1"/>
</dbReference>
<dbReference type="EnsemblMetazoa" id="XM_019994064.1">
    <property type="protein sequence ID" value="XP_019849623.1"/>
    <property type="gene ID" value="LOC109580653"/>
</dbReference>
<dbReference type="GO" id="GO:0061630">
    <property type="term" value="F:ubiquitin protein ligase activity"/>
    <property type="evidence" value="ECO:0007669"/>
    <property type="project" value="TreeGrafter"/>
</dbReference>
<dbReference type="Gene3D" id="2.120.10.30">
    <property type="entry name" value="TolB, C-terminal domain"/>
    <property type="match status" value="2"/>
</dbReference>
<organism evidence="2 3">
    <name type="scientific">Amphimedon queenslandica</name>
    <name type="common">Sponge</name>
    <dbReference type="NCBI Taxonomy" id="400682"/>
    <lineage>
        <taxon>Eukaryota</taxon>
        <taxon>Metazoa</taxon>
        <taxon>Porifera</taxon>
        <taxon>Demospongiae</taxon>
        <taxon>Heteroscleromorpha</taxon>
        <taxon>Haplosclerida</taxon>
        <taxon>Niphatidae</taxon>
        <taxon>Amphimedon</taxon>
    </lineage>
</organism>
<dbReference type="EnsemblMetazoa" id="XM_019994065.1">
    <property type="protein sequence ID" value="XP_019849624.1"/>
    <property type="gene ID" value="LOC109580653"/>
</dbReference>
<dbReference type="AlphaFoldDB" id="A0AAN0IYU7"/>
<dbReference type="RefSeq" id="XP_019849623.1">
    <property type="nucleotide sequence ID" value="XM_019994064.1"/>
</dbReference>
<sequence length="326" mass="36796">MMLFKVLLCFTLMLVCYNVEGFYADNGMEDYIGDLKDNAVLDEELAEATDTLRASSEEVIYNATAANIWYRNRHGANSERFICTVGPQIRKICGFKYPFNIRITEKGRVYVTEYGTNYIHILNLAGTHIKKFAVPKGHPTGVFTRGNIVYVTNTADEVYKYTLNGEYLEAKYLKGAVPISIALDYDDLMYVCKWHSRNIQVFHRDGTASHVISYSGMRPRILHFDESDNLYVSDHYKKVLYVFNKYGKFLRKVSVPSKLTDGFAMDRAGNIFVPDRTKNAGKLFILNNAGKVLKTIGGMVGASDVAIAPDGTVWVVDFEGGCLLHY</sequence>
<dbReference type="CDD" id="cd05819">
    <property type="entry name" value="NHL"/>
    <property type="match status" value="1"/>
</dbReference>
<feature type="signal peptide" evidence="1">
    <location>
        <begin position="1"/>
        <end position="21"/>
    </location>
</feature>
<keyword evidence="3" id="KW-1185">Reference proteome</keyword>
<evidence type="ECO:0000313" key="2">
    <source>
        <dbReference type="EnsemblMetazoa" id="XP_019849623.1"/>
    </source>
</evidence>
<dbReference type="RefSeq" id="XP_019849624.1">
    <property type="nucleotide sequence ID" value="XM_019994065.1"/>
</dbReference>
<dbReference type="InterPro" id="IPR050952">
    <property type="entry name" value="TRIM-NHL_E3_ligases"/>
</dbReference>
<proteinExistence type="predicted"/>
<evidence type="ECO:0000313" key="3">
    <source>
        <dbReference type="Proteomes" id="UP000007879"/>
    </source>
</evidence>
<dbReference type="SUPFAM" id="SSF101898">
    <property type="entry name" value="NHL repeat"/>
    <property type="match status" value="1"/>
</dbReference>
<evidence type="ECO:0008006" key="4">
    <source>
        <dbReference type="Google" id="ProtNLM"/>
    </source>
</evidence>
<dbReference type="KEGG" id="aqu:109580653"/>
<name>A0AAN0IYU7_AMPQE</name>
<keyword evidence="1" id="KW-0732">Signal</keyword>
<dbReference type="GO" id="GO:0000209">
    <property type="term" value="P:protein polyubiquitination"/>
    <property type="evidence" value="ECO:0007669"/>
    <property type="project" value="TreeGrafter"/>
</dbReference>
<dbReference type="PANTHER" id="PTHR24104">
    <property type="entry name" value="E3 UBIQUITIN-PROTEIN LIGASE NHLRC1-RELATED"/>
    <property type="match status" value="1"/>
</dbReference>